<protein>
    <submittedName>
        <fullName evidence="1">Uncharacterized protein</fullName>
    </submittedName>
</protein>
<comment type="caution">
    <text evidence="1">The sequence shown here is derived from an EMBL/GenBank/DDBJ whole genome shotgun (WGS) entry which is preliminary data.</text>
</comment>
<evidence type="ECO:0000313" key="1">
    <source>
        <dbReference type="EMBL" id="MEQ2295468.1"/>
    </source>
</evidence>
<keyword evidence="2" id="KW-1185">Reference proteome</keyword>
<feature type="non-terminal residue" evidence="1">
    <location>
        <position position="1"/>
    </location>
</feature>
<dbReference type="EMBL" id="JAHRIP010038619">
    <property type="protein sequence ID" value="MEQ2295468.1"/>
    <property type="molecule type" value="Genomic_DNA"/>
</dbReference>
<proteinExistence type="predicted"/>
<gene>
    <name evidence="1" type="ORF">AMECASPLE_014644</name>
</gene>
<organism evidence="1 2">
    <name type="scientific">Ameca splendens</name>
    <dbReference type="NCBI Taxonomy" id="208324"/>
    <lineage>
        <taxon>Eukaryota</taxon>
        <taxon>Metazoa</taxon>
        <taxon>Chordata</taxon>
        <taxon>Craniata</taxon>
        <taxon>Vertebrata</taxon>
        <taxon>Euteleostomi</taxon>
        <taxon>Actinopterygii</taxon>
        <taxon>Neopterygii</taxon>
        <taxon>Teleostei</taxon>
        <taxon>Neoteleostei</taxon>
        <taxon>Acanthomorphata</taxon>
        <taxon>Ovalentaria</taxon>
        <taxon>Atherinomorphae</taxon>
        <taxon>Cyprinodontiformes</taxon>
        <taxon>Goodeidae</taxon>
        <taxon>Ameca</taxon>
    </lineage>
</organism>
<reference evidence="1 2" key="1">
    <citation type="submission" date="2021-06" db="EMBL/GenBank/DDBJ databases">
        <authorList>
            <person name="Palmer J.M."/>
        </authorList>
    </citation>
    <scope>NUCLEOTIDE SEQUENCE [LARGE SCALE GENOMIC DNA]</scope>
    <source>
        <strain evidence="1 2">AS_MEX2019</strain>
        <tissue evidence="1">Muscle</tissue>
    </source>
</reference>
<sequence length="107" mass="11945">IMQLQTSIRSCEGNHYVVTVINDAAENSGLLSNNPRAQGAFEGRGPVAKETDDIQNGPRSTVFLDAFASRLSFASPTDCYFFHILSLLLFQNQLPRDDPRWRLESLS</sequence>
<evidence type="ECO:0000313" key="2">
    <source>
        <dbReference type="Proteomes" id="UP001469553"/>
    </source>
</evidence>
<name>A0ABV0YNP3_9TELE</name>
<accession>A0ABV0YNP3</accession>
<dbReference type="Proteomes" id="UP001469553">
    <property type="component" value="Unassembled WGS sequence"/>
</dbReference>